<sequence>MTDVSTPGASARLYSQTPFDERGNFHYEGDLYQAGDNLATLAARIETHLKAKYPDTRFAIRTEKFARGRKIIAEILDTPADLTARDAQNDFFVAVRDQMERFGFTRSNVYQDLHNCSFYCEARIGPAYWAALSARRGPKNPVDPKVSLAAFKKQVRAGDSLKLVDAPAGHRALGTTRAITQVRSGDLILEGRSYLSFPRASAFACDGRLVRISNGSEYDPDSHLLYEWLRQKAA</sequence>
<protein>
    <submittedName>
        <fullName evidence="1">Uncharacterized protein</fullName>
    </submittedName>
</protein>
<gene>
    <name evidence="1" type="ORF">SKP52_01560</name>
</gene>
<dbReference type="STRING" id="1515612.SKP52_01560"/>
<accession>A0A0A7PBF8</accession>
<organism evidence="1 2">
    <name type="scientific">Sphingopyxis fribergensis</name>
    <dbReference type="NCBI Taxonomy" id="1515612"/>
    <lineage>
        <taxon>Bacteria</taxon>
        <taxon>Pseudomonadati</taxon>
        <taxon>Pseudomonadota</taxon>
        <taxon>Alphaproteobacteria</taxon>
        <taxon>Sphingomonadales</taxon>
        <taxon>Sphingomonadaceae</taxon>
        <taxon>Sphingopyxis</taxon>
    </lineage>
</organism>
<dbReference type="RefSeq" id="WP_039570917.1">
    <property type="nucleotide sequence ID" value="NZ_CP009122.1"/>
</dbReference>
<dbReference type="Proteomes" id="UP000030907">
    <property type="component" value="Chromosome"/>
</dbReference>
<dbReference type="HOGENOM" id="CLU_1141664_0_0_5"/>
<reference evidence="1 2" key="1">
    <citation type="journal article" date="2015" name="Int. J. Syst. Evol. Microbiol.">
        <title>Description of Sphingopyxis fribergensis sp. nov. - a soil bacterium with the ability to degrade styrene and phenylacetic acid.</title>
        <authorList>
            <person name="Oelschlagel M."/>
            <person name="Ruckert C."/>
            <person name="Kalinowski J."/>
            <person name="Schmidt G."/>
            <person name="Schlomann M."/>
            <person name="Tischler D."/>
        </authorList>
    </citation>
    <scope>NUCLEOTIDE SEQUENCE [LARGE SCALE GENOMIC DNA]</scope>
    <source>
        <strain evidence="1 2">Kp5.2</strain>
    </source>
</reference>
<dbReference type="OrthoDB" id="7465799at2"/>
<keyword evidence="2" id="KW-1185">Reference proteome</keyword>
<proteinExistence type="predicted"/>
<evidence type="ECO:0000313" key="1">
    <source>
        <dbReference type="EMBL" id="AJA07249.1"/>
    </source>
</evidence>
<dbReference type="AlphaFoldDB" id="A0A0A7PBF8"/>
<evidence type="ECO:0000313" key="2">
    <source>
        <dbReference type="Proteomes" id="UP000030907"/>
    </source>
</evidence>
<dbReference type="EMBL" id="CP009122">
    <property type="protein sequence ID" value="AJA07249.1"/>
    <property type="molecule type" value="Genomic_DNA"/>
</dbReference>
<dbReference type="KEGG" id="sphk:SKP52_01560"/>
<name>A0A0A7PBF8_9SPHN</name>